<reference evidence="2 3" key="1">
    <citation type="submission" date="2024-04" db="EMBL/GenBank/DDBJ databases">
        <title>Phyllosticta paracitricarpa is synonymous to the EU quarantine fungus P. citricarpa based on phylogenomic analyses.</title>
        <authorList>
            <consortium name="Lawrence Berkeley National Laboratory"/>
            <person name="Van Ingen-Buijs V.A."/>
            <person name="Van Westerhoven A.C."/>
            <person name="Haridas S."/>
            <person name="Skiadas P."/>
            <person name="Martin F."/>
            <person name="Groenewald J.Z."/>
            <person name="Crous P.W."/>
            <person name="Seidl M.F."/>
        </authorList>
    </citation>
    <scope>NUCLEOTIDE SEQUENCE [LARGE SCALE GENOMIC DNA]</scope>
    <source>
        <strain evidence="2 3">CBS 123374</strain>
    </source>
</reference>
<keyword evidence="1" id="KW-0472">Membrane</keyword>
<keyword evidence="3" id="KW-1185">Reference proteome</keyword>
<dbReference type="Proteomes" id="UP001492380">
    <property type="component" value="Unassembled WGS sequence"/>
</dbReference>
<protein>
    <recommendedName>
        <fullName evidence="4">Transmembrane protein</fullName>
    </recommendedName>
</protein>
<evidence type="ECO:0000313" key="2">
    <source>
        <dbReference type="EMBL" id="KAK8227509.1"/>
    </source>
</evidence>
<sequence length="171" mass="19699">MDAWNGVFVCGRMSAENHRPGLIVFFSFQISPCVFCFLRPSAAAGSTAEAAQAEVRCRVQVRRVEIPPLAKHVCLYVRARTLFRVFPFFSSPLLFFSPCFLFCFSFYSLGFERESIPLLWRRSLRCLVRGRCGSYRTGQDRIGIGTRQERFFPSLQREMMVRERTSGEIAK</sequence>
<gene>
    <name evidence="2" type="ORF">HDK90DRAFT_61727</name>
</gene>
<feature type="transmembrane region" description="Helical" evidence="1">
    <location>
        <begin position="20"/>
        <end position="38"/>
    </location>
</feature>
<name>A0ABR1YFC1_9PEZI</name>
<accession>A0ABR1YFC1</accession>
<evidence type="ECO:0000313" key="3">
    <source>
        <dbReference type="Proteomes" id="UP001492380"/>
    </source>
</evidence>
<evidence type="ECO:0000256" key="1">
    <source>
        <dbReference type="SAM" id="Phobius"/>
    </source>
</evidence>
<keyword evidence="1" id="KW-0812">Transmembrane</keyword>
<evidence type="ECO:0008006" key="4">
    <source>
        <dbReference type="Google" id="ProtNLM"/>
    </source>
</evidence>
<organism evidence="2 3">
    <name type="scientific">Phyllosticta capitalensis</name>
    <dbReference type="NCBI Taxonomy" id="121624"/>
    <lineage>
        <taxon>Eukaryota</taxon>
        <taxon>Fungi</taxon>
        <taxon>Dikarya</taxon>
        <taxon>Ascomycota</taxon>
        <taxon>Pezizomycotina</taxon>
        <taxon>Dothideomycetes</taxon>
        <taxon>Dothideomycetes incertae sedis</taxon>
        <taxon>Botryosphaeriales</taxon>
        <taxon>Phyllostictaceae</taxon>
        <taxon>Phyllosticta</taxon>
    </lineage>
</organism>
<feature type="transmembrane region" description="Helical" evidence="1">
    <location>
        <begin position="85"/>
        <end position="107"/>
    </location>
</feature>
<keyword evidence="1" id="KW-1133">Transmembrane helix</keyword>
<dbReference type="EMBL" id="JBBWRZ010000010">
    <property type="protein sequence ID" value="KAK8227509.1"/>
    <property type="molecule type" value="Genomic_DNA"/>
</dbReference>
<comment type="caution">
    <text evidence="2">The sequence shown here is derived from an EMBL/GenBank/DDBJ whole genome shotgun (WGS) entry which is preliminary data.</text>
</comment>
<proteinExistence type="predicted"/>